<dbReference type="GeneID" id="54423112"/>
<evidence type="ECO:0000256" key="1">
    <source>
        <dbReference type="ARBA" id="ARBA00023002"/>
    </source>
</evidence>
<dbReference type="PANTHER" id="PTHR43157:SF31">
    <property type="entry name" value="PHOSPHATIDYLINOSITOL-GLYCAN BIOSYNTHESIS CLASS F PROTEIN"/>
    <property type="match status" value="1"/>
</dbReference>
<dbReference type="SUPFAM" id="SSF51735">
    <property type="entry name" value="NAD(P)-binding Rossmann-fold domains"/>
    <property type="match status" value="1"/>
</dbReference>
<dbReference type="OrthoDB" id="542013at2759"/>
<organism evidence="2">
    <name type="scientific">Eremomyces bilateralis CBS 781.70</name>
    <dbReference type="NCBI Taxonomy" id="1392243"/>
    <lineage>
        <taxon>Eukaryota</taxon>
        <taxon>Fungi</taxon>
        <taxon>Dikarya</taxon>
        <taxon>Ascomycota</taxon>
        <taxon>Pezizomycotina</taxon>
        <taxon>Dothideomycetes</taxon>
        <taxon>Dothideomycetes incertae sedis</taxon>
        <taxon>Eremomycetales</taxon>
        <taxon>Eremomycetaceae</taxon>
        <taxon>Eremomyces</taxon>
    </lineage>
</organism>
<dbReference type="PANTHER" id="PTHR43157">
    <property type="entry name" value="PHOSPHATIDYLINOSITOL-GLYCAN BIOSYNTHESIS CLASS F PROTEIN-RELATED"/>
    <property type="match status" value="1"/>
</dbReference>
<dbReference type="InterPro" id="IPR036291">
    <property type="entry name" value="NAD(P)-bd_dom_sf"/>
</dbReference>
<dbReference type="EMBL" id="ML975158">
    <property type="protein sequence ID" value="KAF1812232.1"/>
    <property type="molecule type" value="Genomic_DNA"/>
</dbReference>
<keyword evidence="1" id="KW-0560">Oxidoreductase</keyword>
<name>A0A6G1G2L7_9PEZI</name>
<proteinExistence type="predicted"/>
<evidence type="ECO:0000313" key="3">
    <source>
        <dbReference type="Proteomes" id="UP000504638"/>
    </source>
</evidence>
<reference evidence="4" key="2">
    <citation type="submission" date="2020-04" db="EMBL/GenBank/DDBJ databases">
        <authorList>
            <consortium name="NCBI Genome Project"/>
        </authorList>
    </citation>
    <scope>NUCLEOTIDE SEQUENCE</scope>
    <source>
        <strain evidence="4">CBS 781.70</strain>
    </source>
</reference>
<sequence>MSGLGDCATPLWRNLINSQWFTTSPLPTQSFEGQTIIVTGANTGLGKQAANHFVRLHAAKVIIAIRSLKKGDEAKEWIEQETGPGSWRSGISTSVRMHYASVKDFAAKAQTLDRLDVLLENAAVSPAPTAASYSVAEDNEVAVTVNVVSTFLLDVLLLPKLRESAKTFDITPRLVVVTSEAHFATTLKPERNHPDGIFNYLNDKSTARMAGRYAATKLLELFVVREMVRAHAPIGYPVIINLVNPGFCHSEFLRGQDIMAAIFRFFLHARPMVLGAGTLVDGPGKGQESHGQYLADMRVAPISPFVLSKEGRVTQERVWNELTEKLEAIQPGIMNNF</sequence>
<dbReference type="AlphaFoldDB" id="A0A6G1G2L7"/>
<protein>
    <submittedName>
        <fullName evidence="2 4">NAD(P)-binding protein</fullName>
    </submittedName>
</protein>
<dbReference type="Pfam" id="PF00106">
    <property type="entry name" value="adh_short"/>
    <property type="match status" value="1"/>
</dbReference>
<evidence type="ECO:0000313" key="2">
    <source>
        <dbReference type="EMBL" id="KAF1812232.1"/>
    </source>
</evidence>
<reference evidence="2 4" key="1">
    <citation type="submission" date="2020-01" db="EMBL/GenBank/DDBJ databases">
        <authorList>
            <consortium name="DOE Joint Genome Institute"/>
            <person name="Haridas S."/>
            <person name="Albert R."/>
            <person name="Binder M."/>
            <person name="Bloem J."/>
            <person name="Labutti K."/>
            <person name="Salamov A."/>
            <person name="Andreopoulos B."/>
            <person name="Baker S.E."/>
            <person name="Barry K."/>
            <person name="Bills G."/>
            <person name="Bluhm B.H."/>
            <person name="Cannon C."/>
            <person name="Castanera R."/>
            <person name="Culley D.E."/>
            <person name="Daum C."/>
            <person name="Ezra D."/>
            <person name="Gonzalez J.B."/>
            <person name="Henrissat B."/>
            <person name="Kuo A."/>
            <person name="Liang C."/>
            <person name="Lipzen A."/>
            <person name="Lutzoni F."/>
            <person name="Magnuson J."/>
            <person name="Mondo S."/>
            <person name="Nolan M."/>
            <person name="Ohm R."/>
            <person name="Pangilinan J."/>
            <person name="Park H.-J."/>
            <person name="Ramirez L."/>
            <person name="Alfaro M."/>
            <person name="Sun H."/>
            <person name="Tritt A."/>
            <person name="Yoshinaga Y."/>
            <person name="Zwiers L.-H."/>
            <person name="Turgeon B.G."/>
            <person name="Goodwin S.B."/>
            <person name="Spatafora J.W."/>
            <person name="Crous P.W."/>
            <person name="Grigoriev I.V."/>
        </authorList>
    </citation>
    <scope>NUCLEOTIDE SEQUENCE</scope>
    <source>
        <strain evidence="2 4">CBS 781.70</strain>
    </source>
</reference>
<dbReference type="Gene3D" id="3.40.50.720">
    <property type="entry name" value="NAD(P)-binding Rossmann-like Domain"/>
    <property type="match status" value="1"/>
</dbReference>
<dbReference type="InterPro" id="IPR002347">
    <property type="entry name" value="SDR_fam"/>
</dbReference>
<accession>A0A6G1G2L7</accession>
<dbReference type="PRINTS" id="PR00081">
    <property type="entry name" value="GDHRDH"/>
</dbReference>
<evidence type="ECO:0000313" key="4">
    <source>
        <dbReference type="RefSeq" id="XP_033533863.1"/>
    </source>
</evidence>
<reference evidence="4" key="3">
    <citation type="submission" date="2025-04" db="UniProtKB">
        <authorList>
            <consortium name="RefSeq"/>
        </authorList>
    </citation>
    <scope>IDENTIFICATION</scope>
    <source>
        <strain evidence="4">CBS 781.70</strain>
    </source>
</reference>
<dbReference type="RefSeq" id="XP_033533863.1">
    <property type="nucleotide sequence ID" value="XM_033682542.1"/>
</dbReference>
<dbReference type="Proteomes" id="UP000504638">
    <property type="component" value="Unplaced"/>
</dbReference>
<gene>
    <name evidence="2 4" type="ORF">P152DRAFT_507576</name>
</gene>
<dbReference type="GO" id="GO:0016491">
    <property type="term" value="F:oxidoreductase activity"/>
    <property type="evidence" value="ECO:0007669"/>
    <property type="project" value="UniProtKB-KW"/>
</dbReference>
<keyword evidence="3" id="KW-1185">Reference proteome</keyword>